<gene>
    <name evidence="2" type="ORF">MSBR3_1508</name>
</gene>
<dbReference type="InterPro" id="IPR002372">
    <property type="entry name" value="PQQ_rpt_dom"/>
</dbReference>
<dbReference type="Gene3D" id="2.130.10.10">
    <property type="entry name" value="YVTN repeat-like/Quinoprotein amine dehydrogenase"/>
    <property type="match status" value="1"/>
</dbReference>
<dbReference type="RefSeq" id="WP_048107483.1">
    <property type="nucleotide sequence ID" value="NZ_CP009517.1"/>
</dbReference>
<proteinExistence type="predicted"/>
<dbReference type="PANTHER" id="PTHR34512:SF30">
    <property type="entry name" value="OUTER MEMBRANE PROTEIN ASSEMBLY FACTOR BAMB"/>
    <property type="match status" value="1"/>
</dbReference>
<dbReference type="Pfam" id="PF13360">
    <property type="entry name" value="PQQ_2"/>
    <property type="match status" value="1"/>
</dbReference>
<protein>
    <submittedName>
        <fullName evidence="2">Cell surface protein</fullName>
    </submittedName>
</protein>
<organism evidence="2 3">
    <name type="scientific">Methanosarcina barkeri 3</name>
    <dbReference type="NCBI Taxonomy" id="1434107"/>
    <lineage>
        <taxon>Archaea</taxon>
        <taxon>Methanobacteriati</taxon>
        <taxon>Methanobacteriota</taxon>
        <taxon>Stenosarchaea group</taxon>
        <taxon>Methanomicrobia</taxon>
        <taxon>Methanosarcinales</taxon>
        <taxon>Methanosarcinaceae</taxon>
        <taxon>Methanosarcina</taxon>
    </lineage>
</organism>
<dbReference type="PANTHER" id="PTHR34512">
    <property type="entry name" value="CELL SURFACE PROTEIN"/>
    <property type="match status" value="1"/>
</dbReference>
<dbReference type="OrthoDB" id="136025at2157"/>
<accession>A0A0E3SK39</accession>
<dbReference type="EMBL" id="CP009517">
    <property type="protein sequence ID" value="AKB82086.1"/>
    <property type="molecule type" value="Genomic_DNA"/>
</dbReference>
<dbReference type="PATRIC" id="fig|1434107.4.peg.1964"/>
<keyword evidence="3" id="KW-1185">Reference proteome</keyword>
<dbReference type="AlphaFoldDB" id="A0A0E3SK39"/>
<sequence>MKNKHFSMLACVMVMLVAFSSVAAASNWSQFQKNEKHTGITTDDGPDDATISINGNIPAGSGIETVPVILGDYVYVEGASNLYKYEKSTLNYVAECSPAIVTAGGIQNANPASDGNNIIYVVDSGFGSNQQKITAVYANNMTTKWSTNFAPAAQQCSCPVTYYNDNGVGKLFVGTVNMSATDPVNLSDDGTYFAFYADNGTEIWSRDSTTGGGYYWAGAVVVGDFLVYPDDAGTLTSVYISDGTKVDEKDLSNKQIRSSAAYNTDDQLIYVAGKDKYAHAVAINPNTGMLGTHTTSSQMAYSSTSTPAYNAADDRIYVGCGSMVNGGCLYCLNATTLTTIWRAPQNSLIGNIQSSPAVADDGINNPLIFVTGNDEDGLIYRITDSGSSYSITSVGPPNATYSLAGVAISDNYAYFGNDDGYLYKVN</sequence>
<dbReference type="STRING" id="1434107.MSBR3_1508"/>
<dbReference type="GeneID" id="24789048"/>
<reference evidence="2" key="1">
    <citation type="submission" date="2014-07" db="EMBL/GenBank/DDBJ databases">
        <title>Methanogenic archaea and the global carbon cycle.</title>
        <authorList>
            <person name="Henriksen J.R."/>
            <person name="Luke J."/>
            <person name="Reinhart S."/>
            <person name="Benedict M.N."/>
            <person name="Youngblut N.D."/>
            <person name="Metcalf M.E."/>
            <person name="Whitaker R.J."/>
            <person name="Metcalf W.W."/>
        </authorList>
    </citation>
    <scope>NUCLEOTIDE SEQUENCE [LARGE SCALE GENOMIC DNA]</scope>
    <source>
        <strain evidence="2">3</strain>
    </source>
</reference>
<evidence type="ECO:0000313" key="3">
    <source>
        <dbReference type="Proteomes" id="UP000033066"/>
    </source>
</evidence>
<dbReference type="HOGENOM" id="CLU_035295_0_0_2"/>
<dbReference type="KEGG" id="mbak:MSBR3_1508"/>
<dbReference type="SUPFAM" id="SSF50998">
    <property type="entry name" value="Quinoprotein alcohol dehydrogenase-like"/>
    <property type="match status" value="1"/>
</dbReference>
<dbReference type="InterPro" id="IPR011047">
    <property type="entry name" value="Quinoprotein_ADH-like_sf"/>
</dbReference>
<evidence type="ECO:0000259" key="1">
    <source>
        <dbReference type="Pfam" id="PF13360"/>
    </source>
</evidence>
<name>A0A0E3SK39_METBA</name>
<dbReference type="Proteomes" id="UP000033066">
    <property type="component" value="Chromosome"/>
</dbReference>
<evidence type="ECO:0000313" key="2">
    <source>
        <dbReference type="EMBL" id="AKB82086.1"/>
    </source>
</evidence>
<feature type="domain" description="Pyrrolo-quinoline quinone repeat" evidence="1">
    <location>
        <begin position="194"/>
        <end position="424"/>
    </location>
</feature>
<dbReference type="InterPro" id="IPR015943">
    <property type="entry name" value="WD40/YVTN_repeat-like_dom_sf"/>
</dbReference>
<dbReference type="Gene3D" id="2.40.10.480">
    <property type="match status" value="1"/>
</dbReference>